<dbReference type="Gene3D" id="1.25.40.10">
    <property type="entry name" value="Tetratricopeptide repeat domain"/>
    <property type="match status" value="1"/>
</dbReference>
<comment type="caution">
    <text evidence="2">The sequence shown here is derived from an EMBL/GenBank/DDBJ whole genome shotgun (WGS) entry which is preliminary data.</text>
</comment>
<accession>A0AAV0JEI5</accession>
<keyword evidence="4" id="KW-1185">Reference proteome</keyword>
<dbReference type="PANTHER" id="PTHR26312:SF123">
    <property type="entry name" value="TETRATRICOPEPTIDE REPEAT (TPR)-LIKE SUPERFAMILY PROTEIN"/>
    <property type="match status" value="1"/>
</dbReference>
<feature type="compositionally biased region" description="Low complexity" evidence="1">
    <location>
        <begin position="314"/>
        <end position="326"/>
    </location>
</feature>
<evidence type="ECO:0000256" key="1">
    <source>
        <dbReference type="SAM" id="MobiDB-lite"/>
    </source>
</evidence>
<feature type="region of interest" description="Disordered" evidence="1">
    <location>
        <begin position="157"/>
        <end position="184"/>
    </location>
</feature>
<dbReference type="AlphaFoldDB" id="A0AAV0JEI5"/>
<proteinExistence type="predicted"/>
<feature type="region of interest" description="Disordered" evidence="1">
    <location>
        <begin position="296"/>
        <end position="326"/>
    </location>
</feature>
<dbReference type="InterPro" id="IPR011990">
    <property type="entry name" value="TPR-like_helical_dom_sf"/>
</dbReference>
<dbReference type="EMBL" id="CAMGYJ010000005">
    <property type="protein sequence ID" value="CAI0409136.1"/>
    <property type="molecule type" value="Genomic_DNA"/>
</dbReference>
<dbReference type="Proteomes" id="UP001154282">
    <property type="component" value="Unassembled WGS sequence"/>
</dbReference>
<name>A0AAV0JEI5_9ROSI</name>
<reference evidence="2" key="1">
    <citation type="submission" date="2022-08" db="EMBL/GenBank/DDBJ databases">
        <authorList>
            <person name="Gutierrez-Valencia J."/>
        </authorList>
    </citation>
    <scope>NUCLEOTIDE SEQUENCE</scope>
</reference>
<feature type="region of interest" description="Disordered" evidence="1">
    <location>
        <begin position="1"/>
        <end position="25"/>
    </location>
</feature>
<protein>
    <submittedName>
        <fullName evidence="2">Uncharacterized protein</fullName>
    </submittedName>
</protein>
<evidence type="ECO:0000313" key="4">
    <source>
        <dbReference type="Proteomes" id="UP001154282"/>
    </source>
</evidence>
<gene>
    <name evidence="2" type="ORF">LITE_LOCUS13902</name>
    <name evidence="3" type="ORF">LITE_LOCUS14262</name>
</gene>
<evidence type="ECO:0000313" key="3">
    <source>
        <dbReference type="EMBL" id="CAI0409136.1"/>
    </source>
</evidence>
<dbReference type="PANTHER" id="PTHR26312">
    <property type="entry name" value="TETRATRICOPEPTIDE REPEAT PROTEIN 5"/>
    <property type="match status" value="1"/>
</dbReference>
<organism evidence="2 4">
    <name type="scientific">Linum tenue</name>
    <dbReference type="NCBI Taxonomy" id="586396"/>
    <lineage>
        <taxon>Eukaryota</taxon>
        <taxon>Viridiplantae</taxon>
        <taxon>Streptophyta</taxon>
        <taxon>Embryophyta</taxon>
        <taxon>Tracheophyta</taxon>
        <taxon>Spermatophyta</taxon>
        <taxon>Magnoliopsida</taxon>
        <taxon>eudicotyledons</taxon>
        <taxon>Gunneridae</taxon>
        <taxon>Pentapetalae</taxon>
        <taxon>rosids</taxon>
        <taxon>fabids</taxon>
        <taxon>Malpighiales</taxon>
        <taxon>Linaceae</taxon>
        <taxon>Linum</taxon>
    </lineage>
</organism>
<feature type="compositionally biased region" description="Gly residues" evidence="1">
    <location>
        <begin position="162"/>
        <end position="182"/>
    </location>
</feature>
<sequence length="326" mass="34753">MKAVLLRTSSNKVHPPVCPAGSPAVSPKVSLPRNDSLTGMFAWDPNAHNKKSLHLEIASSPRRGGATITRSMSESDMARSFSDFSSAVGGGGMNNKKLPQSASRCSLSAVEEEAIAAARSGRKFVRKDVYGVGIAAAGSWASEVGIPVEESGEAGKRLDGGNCNGGNNNGGGFGGRGEGNGGDNDNKRRMAEYYEQIIRSNPHDALLLRNYGKFLYEVEGDVKRAEEYYGRALLESPGDGEVLSLYARLIWENYKDQQRAFTYFHQAASASPNDCMVLGSYAHFMWVSEDEEAEAAAAANNVTGEAPPPPPPAATTTTRPAMVPAF</sequence>
<dbReference type="SUPFAM" id="SSF81901">
    <property type="entry name" value="HCP-like"/>
    <property type="match status" value="1"/>
</dbReference>
<evidence type="ECO:0000313" key="2">
    <source>
        <dbReference type="EMBL" id="CAI0408309.1"/>
    </source>
</evidence>
<dbReference type="EMBL" id="CAMGYJ010000005">
    <property type="protein sequence ID" value="CAI0408309.1"/>
    <property type="molecule type" value="Genomic_DNA"/>
</dbReference>